<protein>
    <submittedName>
        <fullName evidence="1">Uncharacterized protein</fullName>
    </submittedName>
</protein>
<name>A0ABQ4XTU3_9ASTR</name>
<keyword evidence="2" id="KW-1185">Reference proteome</keyword>
<dbReference type="Proteomes" id="UP001151760">
    <property type="component" value="Unassembled WGS sequence"/>
</dbReference>
<organism evidence="1 2">
    <name type="scientific">Tanacetum coccineum</name>
    <dbReference type="NCBI Taxonomy" id="301880"/>
    <lineage>
        <taxon>Eukaryota</taxon>
        <taxon>Viridiplantae</taxon>
        <taxon>Streptophyta</taxon>
        <taxon>Embryophyta</taxon>
        <taxon>Tracheophyta</taxon>
        <taxon>Spermatophyta</taxon>
        <taxon>Magnoliopsida</taxon>
        <taxon>eudicotyledons</taxon>
        <taxon>Gunneridae</taxon>
        <taxon>Pentapetalae</taxon>
        <taxon>asterids</taxon>
        <taxon>campanulids</taxon>
        <taxon>Asterales</taxon>
        <taxon>Asteraceae</taxon>
        <taxon>Asteroideae</taxon>
        <taxon>Anthemideae</taxon>
        <taxon>Anthemidinae</taxon>
        <taxon>Tanacetum</taxon>
    </lineage>
</organism>
<sequence length="233" mass="25720">MGLLRIARVSKSDANVPRWPSRRGEGFTRTLISCSEFWEGRVNSGFVGDFDLNWGLEEPRLQGCVERGDMKIVAGVCGESSGVCDGLVVMSWWFGGSVGKTLDTNNRSIGLTPCLGDLNMVHDVMSTLLATGVSQQDVDAQKVISDDDGVFYFKFTSVMGMEQVMEKGKPIMFDAFTSSMCLDLWGRMGFARAMIEVSAENELKKEVTIVVPNVDGEGHTKQIMPLEFEWKPP</sequence>
<dbReference type="EMBL" id="BQNB010009803">
    <property type="protein sequence ID" value="GJS68606.1"/>
    <property type="molecule type" value="Genomic_DNA"/>
</dbReference>
<evidence type="ECO:0000313" key="1">
    <source>
        <dbReference type="EMBL" id="GJS68606.1"/>
    </source>
</evidence>
<gene>
    <name evidence="1" type="ORF">Tco_0683171</name>
</gene>
<reference evidence="1" key="2">
    <citation type="submission" date="2022-01" db="EMBL/GenBank/DDBJ databases">
        <authorList>
            <person name="Yamashiro T."/>
            <person name="Shiraishi A."/>
            <person name="Satake H."/>
            <person name="Nakayama K."/>
        </authorList>
    </citation>
    <scope>NUCLEOTIDE SEQUENCE</scope>
</reference>
<reference evidence="1" key="1">
    <citation type="journal article" date="2022" name="Int. J. Mol. Sci.">
        <title>Draft Genome of Tanacetum Coccineum: Genomic Comparison of Closely Related Tanacetum-Family Plants.</title>
        <authorList>
            <person name="Yamashiro T."/>
            <person name="Shiraishi A."/>
            <person name="Nakayama K."/>
            <person name="Satake H."/>
        </authorList>
    </citation>
    <scope>NUCLEOTIDE SEQUENCE</scope>
</reference>
<comment type="caution">
    <text evidence="1">The sequence shown here is derived from an EMBL/GenBank/DDBJ whole genome shotgun (WGS) entry which is preliminary data.</text>
</comment>
<proteinExistence type="predicted"/>
<accession>A0ABQ4XTU3</accession>
<evidence type="ECO:0000313" key="2">
    <source>
        <dbReference type="Proteomes" id="UP001151760"/>
    </source>
</evidence>